<dbReference type="AlphaFoldDB" id="D6ZCR5"/>
<evidence type="ECO:0000256" key="4">
    <source>
        <dbReference type="SAM" id="MobiDB-lite"/>
    </source>
</evidence>
<dbReference type="HOGENOM" id="CLU_035712_0_0_11"/>
<dbReference type="CDD" id="cd09279">
    <property type="entry name" value="RNase_HI_like"/>
    <property type="match status" value="1"/>
</dbReference>
<dbReference type="PANTHER" id="PTHR48100:SF62">
    <property type="entry name" value="GLUCOSYL-3-PHOSPHOGLYCERATE PHOSPHATASE"/>
    <property type="match status" value="1"/>
</dbReference>
<name>D6ZCR5_SEGRD</name>
<evidence type="ECO:0000256" key="2">
    <source>
        <dbReference type="PIRSR" id="PIRSR613078-1"/>
    </source>
</evidence>
<dbReference type="Proteomes" id="UP000002247">
    <property type="component" value="Chromosome"/>
</dbReference>
<dbReference type="NCBIfam" id="NF005567">
    <property type="entry name" value="PRK07238.1"/>
    <property type="match status" value="1"/>
</dbReference>
<sequence length="378" mass="40583">MRVVIEADGGSRGNPGPAAFGAVVLDGDRVLAQRAEQIGHATNNVAEYRGLIAGLEAAKELGASEVLVRMDSKLVVEQMSGRWKVKHEGMRELASRAAALSRAFDAVRYTWVPREQNKRADALLNAVLDGKEINTGGAAPVAAPEPAPETAPAVAPGAQLSWAPPKPVSTRLLLVRHGETEASREFRQCGRSDLPLTKEGLAQARAAARRLGARGAITQVYSSPLSRATQTATAVADALGVRVRTDDRLVEMDFGEWEGLTGQQIQDRDPRLREQWLAEPATPAPGGESFAQAAARVEAFIADVVKEHPGEEIVLVSHVTPIKLVLKAALGSGWELLTRLFLDVASLSVVEFAPGGRSSVRLVNDISHWDTSRWDLSR</sequence>
<dbReference type="CDD" id="cd07067">
    <property type="entry name" value="HP_PGM_like"/>
    <property type="match status" value="1"/>
</dbReference>
<feature type="region of interest" description="Disordered" evidence="4">
    <location>
        <begin position="137"/>
        <end position="161"/>
    </location>
</feature>
<evidence type="ECO:0000313" key="6">
    <source>
        <dbReference type="EMBL" id="ADG97107.1"/>
    </source>
</evidence>
<dbReference type="GO" id="GO:0016791">
    <property type="term" value="F:phosphatase activity"/>
    <property type="evidence" value="ECO:0007669"/>
    <property type="project" value="TreeGrafter"/>
</dbReference>
<feature type="active site" description="Tele-phosphohistidine intermediate" evidence="1">
    <location>
        <position position="177"/>
    </location>
</feature>
<dbReference type="PIRSF" id="PIRSF036922">
    <property type="entry name" value="RNaseH_PGAM"/>
    <property type="match status" value="1"/>
</dbReference>
<evidence type="ECO:0000256" key="3">
    <source>
        <dbReference type="PIRSR" id="PIRSR613078-2"/>
    </source>
</evidence>
<dbReference type="Gene3D" id="3.40.50.1240">
    <property type="entry name" value="Phosphoglycerate mutase-like"/>
    <property type="match status" value="1"/>
</dbReference>
<feature type="binding site" evidence="3">
    <location>
        <position position="227"/>
    </location>
    <ligand>
        <name>substrate</name>
    </ligand>
</feature>
<dbReference type="InterPro" id="IPR036397">
    <property type="entry name" value="RNaseH_sf"/>
</dbReference>
<gene>
    <name evidence="6" type="ordered locus">Srot_0625</name>
</gene>
<dbReference type="GO" id="GO:0005737">
    <property type="term" value="C:cytoplasm"/>
    <property type="evidence" value="ECO:0007669"/>
    <property type="project" value="TreeGrafter"/>
</dbReference>
<dbReference type="InterPro" id="IPR029033">
    <property type="entry name" value="His_PPase_superfam"/>
</dbReference>
<feature type="active site" description="Proton donor/acceptor" evidence="2">
    <location>
        <position position="251"/>
    </location>
</feature>
<dbReference type="Pfam" id="PF13456">
    <property type="entry name" value="RVT_3"/>
    <property type="match status" value="1"/>
</dbReference>
<dbReference type="InterPro" id="IPR002156">
    <property type="entry name" value="RNaseH_domain"/>
</dbReference>
<protein>
    <submittedName>
        <fullName evidence="6">Phosphoglycerate mutase</fullName>
    </submittedName>
</protein>
<evidence type="ECO:0000256" key="1">
    <source>
        <dbReference type="PIRSR" id="PIRSR036922-1"/>
    </source>
</evidence>
<feature type="domain" description="RNase H type-1" evidence="5">
    <location>
        <begin position="1"/>
        <end position="129"/>
    </location>
</feature>
<keyword evidence="7" id="KW-1185">Reference proteome</keyword>
<evidence type="ECO:0000259" key="5">
    <source>
        <dbReference type="PROSITE" id="PS50879"/>
    </source>
</evidence>
<dbReference type="SUPFAM" id="SSF53098">
    <property type="entry name" value="Ribonuclease H-like"/>
    <property type="match status" value="1"/>
</dbReference>
<dbReference type="InterPro" id="IPR013078">
    <property type="entry name" value="His_Pase_superF_clade-1"/>
</dbReference>
<organism evidence="6 7">
    <name type="scientific">Segniliparus rotundus (strain ATCC BAA-972 / CDC 1076 / CIP 108378 / DSM 44985 / JCM 13578)</name>
    <dbReference type="NCBI Taxonomy" id="640132"/>
    <lineage>
        <taxon>Bacteria</taxon>
        <taxon>Bacillati</taxon>
        <taxon>Actinomycetota</taxon>
        <taxon>Actinomycetes</taxon>
        <taxon>Mycobacteriales</taxon>
        <taxon>Segniliparaceae</taxon>
        <taxon>Segniliparus</taxon>
    </lineage>
</organism>
<feature type="active site" description="Proton donor/acceptor; for phosphatase activity" evidence="1">
    <location>
        <position position="251"/>
    </location>
</feature>
<dbReference type="EMBL" id="CP001958">
    <property type="protein sequence ID" value="ADG97107.1"/>
    <property type="molecule type" value="Genomic_DNA"/>
</dbReference>
<dbReference type="KEGG" id="srt:Srot_0625"/>
<dbReference type="InterPro" id="IPR050275">
    <property type="entry name" value="PGM_Phosphatase"/>
</dbReference>
<dbReference type="PANTHER" id="PTHR48100">
    <property type="entry name" value="BROAD-SPECIFICITY PHOSPHATASE YOR283W-RELATED"/>
    <property type="match status" value="1"/>
</dbReference>
<dbReference type="Gene3D" id="3.30.420.10">
    <property type="entry name" value="Ribonuclease H-like superfamily/Ribonuclease H"/>
    <property type="match status" value="1"/>
</dbReference>
<dbReference type="SUPFAM" id="SSF53254">
    <property type="entry name" value="Phosphoglycerate mutase-like"/>
    <property type="match status" value="1"/>
</dbReference>
<dbReference type="GO" id="GO:0004523">
    <property type="term" value="F:RNA-DNA hybrid ribonuclease activity"/>
    <property type="evidence" value="ECO:0007669"/>
    <property type="project" value="InterPro"/>
</dbReference>
<dbReference type="InterPro" id="IPR012337">
    <property type="entry name" value="RNaseH-like_sf"/>
</dbReference>
<dbReference type="OrthoDB" id="5296884at2"/>
<dbReference type="PROSITE" id="PS50879">
    <property type="entry name" value="RNASE_H_1"/>
    <property type="match status" value="1"/>
</dbReference>
<dbReference type="STRING" id="640132.Srot_0625"/>
<reference evidence="6 7" key="1">
    <citation type="journal article" date="2010" name="Stand. Genomic Sci.">
        <title>Complete genome sequence of Segniliparus rotundus type strain (CDC 1076).</title>
        <authorList>
            <person name="Sikorski J."/>
            <person name="Lapidus A."/>
            <person name="Copeland A."/>
            <person name="Misra M."/>
            <person name="Glavina Del Rio T."/>
            <person name="Nolan M."/>
            <person name="Lucas S."/>
            <person name="Chen F."/>
            <person name="Tice H."/>
            <person name="Cheng J.F."/>
            <person name="Jando M."/>
            <person name="Schneider S."/>
            <person name="Bruce D."/>
            <person name="Goodwin L."/>
            <person name="Pitluck S."/>
            <person name="Liolios K."/>
            <person name="Mikhailova N."/>
            <person name="Pati A."/>
            <person name="Ivanova N."/>
            <person name="Mavromatis K."/>
            <person name="Chen A."/>
            <person name="Palaniappan K."/>
            <person name="Chertkov O."/>
            <person name="Land M."/>
            <person name="Hauser L."/>
            <person name="Chang Y.J."/>
            <person name="Jeffries C.D."/>
            <person name="Brettin T."/>
            <person name="Detter J.C."/>
            <person name="Han C."/>
            <person name="Rohde M."/>
            <person name="Goker M."/>
            <person name="Bristow J."/>
            <person name="Eisen J.A."/>
            <person name="Markowitz V."/>
            <person name="Hugenholtz P."/>
            <person name="Kyrpides N.C."/>
            <person name="Klenk H.P."/>
        </authorList>
    </citation>
    <scope>NUCLEOTIDE SEQUENCE [LARGE SCALE GENOMIC DNA]</scope>
    <source>
        <strain evidence="7">ATCC BAA-972 / CDC 1076 / CIP 108378 / DSM 44985 / JCM 13578</strain>
    </source>
</reference>
<dbReference type="SMART" id="SM00855">
    <property type="entry name" value="PGAM"/>
    <property type="match status" value="1"/>
</dbReference>
<evidence type="ECO:0000313" key="7">
    <source>
        <dbReference type="Proteomes" id="UP000002247"/>
    </source>
</evidence>
<accession>D6ZCR5</accession>
<dbReference type="InterPro" id="IPR014636">
    <property type="entry name" value="RNaseH/PGlycerate_mutase"/>
</dbReference>
<dbReference type="eggNOG" id="COG0328">
    <property type="taxonomic scope" value="Bacteria"/>
</dbReference>
<dbReference type="Pfam" id="PF00300">
    <property type="entry name" value="His_Phos_1"/>
    <property type="match status" value="1"/>
</dbReference>
<dbReference type="eggNOG" id="COG0406">
    <property type="taxonomic scope" value="Bacteria"/>
</dbReference>
<dbReference type="RefSeq" id="WP_013137563.1">
    <property type="nucleotide sequence ID" value="NC_014168.1"/>
</dbReference>
<proteinExistence type="predicted"/>
<dbReference type="GO" id="GO:0003676">
    <property type="term" value="F:nucleic acid binding"/>
    <property type="evidence" value="ECO:0007669"/>
    <property type="project" value="InterPro"/>
</dbReference>